<protein>
    <recommendedName>
        <fullName evidence="1">site-specific DNA-methyltransferase (adenine-specific)</fullName>
        <ecNumber evidence="1">2.1.1.72</ecNumber>
    </recommendedName>
</protein>
<dbReference type="EC" id="2.1.1.72" evidence="1"/>
<dbReference type="InterPro" id="IPR050953">
    <property type="entry name" value="N4_N6_ade-DNA_methylase"/>
</dbReference>
<dbReference type="PANTHER" id="PTHR33841:SF1">
    <property type="entry name" value="DNA METHYLTRANSFERASE A"/>
    <property type="match status" value="1"/>
</dbReference>
<dbReference type="EMBL" id="BJCD01000070">
    <property type="protein sequence ID" value="GDZ95953.1"/>
    <property type="molecule type" value="Genomic_DNA"/>
</dbReference>
<evidence type="ECO:0000259" key="6">
    <source>
        <dbReference type="Pfam" id="PF20465"/>
    </source>
</evidence>
<dbReference type="InterPro" id="IPR046819">
    <property type="entry name" value="MmeI_hel"/>
</dbReference>
<evidence type="ECO:0000313" key="9">
    <source>
        <dbReference type="EMBL" id="GDZ95953.1"/>
    </source>
</evidence>
<dbReference type="Pfam" id="PF20466">
    <property type="entry name" value="MmeI_TRD"/>
    <property type="match status" value="1"/>
</dbReference>
<reference evidence="10" key="1">
    <citation type="submission" date="2019-02" db="EMBL/GenBank/DDBJ databases">
        <title>Draft genome sequence of Planktothrix agardhii NIES-905.</title>
        <authorList>
            <person name="Yamaguchi H."/>
            <person name="Suzuki S."/>
            <person name="Kawachi M."/>
        </authorList>
    </citation>
    <scope>NUCLEOTIDE SEQUENCE [LARGE SCALE GENOMIC DNA]</scope>
    <source>
        <strain evidence="10">CCAP 1459/11A</strain>
    </source>
</reference>
<dbReference type="InterPro" id="IPR046820">
    <property type="entry name" value="MmeI_TRD"/>
</dbReference>
<dbReference type="RefSeq" id="WP_141296030.1">
    <property type="nucleotide sequence ID" value="NZ_BJCD01000070.1"/>
</dbReference>
<dbReference type="AlphaFoldDB" id="A0A4P5ZKN7"/>
<dbReference type="Pfam" id="PF20465">
    <property type="entry name" value="MmeI_hel"/>
    <property type="match status" value="1"/>
</dbReference>
<evidence type="ECO:0000259" key="8">
    <source>
        <dbReference type="Pfam" id="PF20473"/>
    </source>
</evidence>
<dbReference type="GO" id="GO:0003676">
    <property type="term" value="F:nucleic acid binding"/>
    <property type="evidence" value="ECO:0007669"/>
    <property type="project" value="InterPro"/>
</dbReference>
<dbReference type="PROSITE" id="PS00092">
    <property type="entry name" value="N6_MTASE"/>
    <property type="match status" value="1"/>
</dbReference>
<proteinExistence type="predicted"/>
<dbReference type="InterPro" id="IPR046816">
    <property type="entry name" value="MmeI_Mtase"/>
</dbReference>
<dbReference type="Pfam" id="PF20464">
    <property type="entry name" value="MmeI_N"/>
    <property type="match status" value="1"/>
</dbReference>
<dbReference type="SUPFAM" id="SSF53335">
    <property type="entry name" value="S-adenosyl-L-methionine-dependent methyltransferases"/>
    <property type="match status" value="1"/>
</dbReference>
<dbReference type="InterPro" id="IPR046817">
    <property type="entry name" value="MmeI_N"/>
</dbReference>
<keyword evidence="3 9" id="KW-0808">Transferase</keyword>
<gene>
    <name evidence="9" type="ORF">PA905_43840</name>
</gene>
<sequence length="910" mass="104865">MPTTPESLQRFVNYCQQYITGDEKGQAQIFLDRFFQAFGYEGALQAGATFEQRIAKAGKSGNMGFADLLWKKRVLIEMKKRGSNLQDRDYRTQAERYYIRIKKSDRPRYVILCNFDEFHVFDFDNQPDDPVDIIALQELPRRIPAFSFLEAKNLRPQFKNNQVEITEKAARRLGDVLHSLLERGERNNFRKYTPLQAQHFVLQCVLAMYAEDIGLLPPAMFTRCLQDCIENQGNSYDILGGLFQAMNQTGVVPDGRYEGIEYFNGGLFDEIHPIQLEYGELSLLLACAGQDWSKVRPSIFGNLFEGALNYTDKTKDKSKQQRHAHGIHFTSEADIRSIVLPTIREYWEDRIIAANTLKELQILYHELINYKILDPACGSGNFLYVAYQELKYIETILLEKIANFEDISVYTQKVSPQQFYGMDINAFAVELAKVTLMIGRKVAIDQLGLNESSLPLDTLDKNIICADALFTDWIKADVIIGNPPFLGSKHIRLTLGDEYVDQLFHRFPEIRDVDFCAYWFRLTHDHLGDKGRSGLVATNSISQGKSRAVSLDYITENQGYIYNAISSQEWSGEAKVHVSIVNWSKQKPNQSILDGKEVSLINSSLQSTIKVTQAVRLKANLNQCFQGVIPIGMGFIIDEETVKEWIKQDSKNQEILKLFSMGANLAKNPLGKPERWIIDFNEMSLEEASNYQLPFTHIKQNVKPEREQNRAKRARDYWWQLFATRPAMRKAIANLSYYLTVPRVSKWAIFIPAPIEWLAGDKSVVVATEDYYILGVLLSQVHRIWMHAQKSTLEDRTAYTHNTCFETFPFPQNPDKKIVEKIRKTALELHEYRSQEMDKKGWGITKIYNEYYHEPASKLYKLHQKLDQLVREAYHFKSEDNILEKLLELNQECAEKENRGELVIGAVGDF</sequence>
<evidence type="ECO:0000259" key="5">
    <source>
        <dbReference type="Pfam" id="PF20464"/>
    </source>
</evidence>
<evidence type="ECO:0000256" key="4">
    <source>
        <dbReference type="ARBA" id="ARBA00047942"/>
    </source>
</evidence>
<dbReference type="GO" id="GO:0032259">
    <property type="term" value="P:methylation"/>
    <property type="evidence" value="ECO:0007669"/>
    <property type="project" value="UniProtKB-KW"/>
</dbReference>
<evidence type="ECO:0000256" key="1">
    <source>
        <dbReference type="ARBA" id="ARBA00011900"/>
    </source>
</evidence>
<dbReference type="PRINTS" id="PR00507">
    <property type="entry name" value="N12N6MTFRASE"/>
</dbReference>
<dbReference type="Pfam" id="PF20473">
    <property type="entry name" value="MmeI_Mtase"/>
    <property type="match status" value="1"/>
</dbReference>
<comment type="catalytic activity">
    <reaction evidence="4">
        <text>a 2'-deoxyadenosine in DNA + S-adenosyl-L-methionine = an N(6)-methyl-2'-deoxyadenosine in DNA + S-adenosyl-L-homocysteine + H(+)</text>
        <dbReference type="Rhea" id="RHEA:15197"/>
        <dbReference type="Rhea" id="RHEA-COMP:12418"/>
        <dbReference type="Rhea" id="RHEA-COMP:12419"/>
        <dbReference type="ChEBI" id="CHEBI:15378"/>
        <dbReference type="ChEBI" id="CHEBI:57856"/>
        <dbReference type="ChEBI" id="CHEBI:59789"/>
        <dbReference type="ChEBI" id="CHEBI:90615"/>
        <dbReference type="ChEBI" id="CHEBI:90616"/>
        <dbReference type="EC" id="2.1.1.72"/>
    </reaction>
</comment>
<evidence type="ECO:0000313" key="10">
    <source>
        <dbReference type="Proteomes" id="UP000299794"/>
    </source>
</evidence>
<evidence type="ECO:0000256" key="2">
    <source>
        <dbReference type="ARBA" id="ARBA00022603"/>
    </source>
</evidence>
<dbReference type="GO" id="GO:0009007">
    <property type="term" value="F:site-specific DNA-methyltransferase (adenine-specific) activity"/>
    <property type="evidence" value="ECO:0007669"/>
    <property type="project" value="UniProtKB-EC"/>
</dbReference>
<accession>A0A4P5ZKN7</accession>
<comment type="caution">
    <text evidence="9">The sequence shown here is derived from an EMBL/GenBank/DDBJ whole genome shotgun (WGS) entry which is preliminary data.</text>
</comment>
<evidence type="ECO:0000259" key="7">
    <source>
        <dbReference type="Pfam" id="PF20466"/>
    </source>
</evidence>
<organism evidence="9 10">
    <name type="scientific">Planktothrix agardhii CCAP 1459/11A</name>
    <dbReference type="NCBI Taxonomy" id="282420"/>
    <lineage>
        <taxon>Bacteria</taxon>
        <taxon>Bacillati</taxon>
        <taxon>Cyanobacteriota</taxon>
        <taxon>Cyanophyceae</taxon>
        <taxon>Oscillatoriophycideae</taxon>
        <taxon>Oscillatoriales</taxon>
        <taxon>Microcoleaceae</taxon>
        <taxon>Planktothrix</taxon>
    </lineage>
</organism>
<dbReference type="Proteomes" id="UP000299794">
    <property type="component" value="Unassembled WGS sequence"/>
</dbReference>
<dbReference type="Gene3D" id="3.40.50.150">
    <property type="entry name" value="Vaccinia Virus protein VP39"/>
    <property type="match status" value="1"/>
</dbReference>
<name>A0A4P5ZKN7_PLAAG</name>
<dbReference type="InterPro" id="IPR029063">
    <property type="entry name" value="SAM-dependent_MTases_sf"/>
</dbReference>
<evidence type="ECO:0000256" key="3">
    <source>
        <dbReference type="ARBA" id="ARBA00022679"/>
    </source>
</evidence>
<feature type="domain" description="MmeI-like DNA-methyltransferase" evidence="8">
    <location>
        <begin position="355"/>
        <end position="590"/>
    </location>
</feature>
<feature type="domain" description="MmeI-like target recognition" evidence="7">
    <location>
        <begin position="610"/>
        <end position="812"/>
    </location>
</feature>
<keyword evidence="2 9" id="KW-0489">Methyltransferase</keyword>
<dbReference type="InterPro" id="IPR002052">
    <property type="entry name" value="DNA_methylase_N6_adenine_CS"/>
</dbReference>
<feature type="domain" description="MmeI-like helicase spacer" evidence="6">
    <location>
        <begin position="197"/>
        <end position="268"/>
    </location>
</feature>
<dbReference type="PANTHER" id="PTHR33841">
    <property type="entry name" value="DNA METHYLTRANSFERASE YEEA-RELATED"/>
    <property type="match status" value="1"/>
</dbReference>
<feature type="domain" description="MmeI-like N-terminal" evidence="5">
    <location>
        <begin position="20"/>
        <end position="182"/>
    </location>
</feature>